<accession>A0ABR4HKN6</accession>
<evidence type="ECO:0000313" key="2">
    <source>
        <dbReference type="Proteomes" id="UP001610335"/>
    </source>
</evidence>
<dbReference type="Proteomes" id="UP001610335">
    <property type="component" value="Unassembled WGS sequence"/>
</dbReference>
<evidence type="ECO:0008006" key="3">
    <source>
        <dbReference type="Google" id="ProtNLM"/>
    </source>
</evidence>
<proteinExistence type="predicted"/>
<dbReference type="SUPFAM" id="SSF48403">
    <property type="entry name" value="Ankyrin repeat"/>
    <property type="match status" value="1"/>
</dbReference>
<name>A0ABR4HKN6_9EURO</name>
<gene>
    <name evidence="1" type="ORF">BDW59DRAFT_12369</name>
</gene>
<comment type="caution">
    <text evidence="1">The sequence shown here is derived from an EMBL/GenBank/DDBJ whole genome shotgun (WGS) entry which is preliminary data.</text>
</comment>
<dbReference type="InterPro" id="IPR036770">
    <property type="entry name" value="Ankyrin_rpt-contain_sf"/>
</dbReference>
<dbReference type="Gene3D" id="1.25.40.20">
    <property type="entry name" value="Ankyrin repeat-containing domain"/>
    <property type="match status" value="1"/>
</dbReference>
<sequence>MVDPFSVAASAAGLLSLGIESCKLIVNYCDGVRGFDDQIDSIGLKADGLLSTLQQIESLLNQTDGIHPTIAADIKEKVLQNENWIRKINERVMRWSVATQNQNTELSDKLRATAKKAVYPFQKESLMGTVDILQGLQMNLHTALLALQIQHASALAKQTELIQRMENLVLAKMGQFDADMGRMELAIRDISSTSQQQQNFTIAKYNHGMCTKQDLSTVCICRKGATSSGAMRIRRTCPQHNRSTIGKSRTKSFSFASLWLGLSFEATISIRRGANGLSICPTLTFHAIVPDDSPAFKLLNPYLRCDLSCEQVIDHYQTVIQKLQQLFDDGYASPFDRTVNGSTLLHMACRSCSVNQIINNHRDQICAMMKYLVEAGCPINERTIFGQTPISALLSQRHQDSESISNLISLGATVTDSHLCGWRVLTPVIPLWLQKREGFLLSDAANAILSQSQDDLKRALELARSERNRNSDIMDGNSLFKISLFWADGIRILHENGVVIPITDMNPLLSWAVSYDQPDTLQALLDIGAPVTNFLRFLLLSSHSEEMDIKLVRKLVAEAEHFSMLAREVLPESVQQKFDLHDGRLPDQEKEDLYMELKNHGVSFNPWLRPWDEGPLYQQYILYLSTSSY</sequence>
<evidence type="ECO:0000313" key="1">
    <source>
        <dbReference type="EMBL" id="KAL2816034.1"/>
    </source>
</evidence>
<protein>
    <recommendedName>
        <fullName evidence="3">Fungal N-terminal domain-containing protein</fullName>
    </recommendedName>
</protein>
<dbReference type="SMART" id="SM00248">
    <property type="entry name" value="ANK"/>
    <property type="match status" value="3"/>
</dbReference>
<dbReference type="InterPro" id="IPR002110">
    <property type="entry name" value="Ankyrin_rpt"/>
</dbReference>
<keyword evidence="2" id="KW-1185">Reference proteome</keyword>
<dbReference type="EMBL" id="JBFXLS010000106">
    <property type="protein sequence ID" value="KAL2816034.1"/>
    <property type="molecule type" value="Genomic_DNA"/>
</dbReference>
<reference evidence="1 2" key="1">
    <citation type="submission" date="2024-07" db="EMBL/GenBank/DDBJ databases">
        <title>Section-level genome sequencing and comparative genomics of Aspergillus sections Usti and Cavernicolus.</title>
        <authorList>
            <consortium name="Lawrence Berkeley National Laboratory"/>
            <person name="Nybo J.L."/>
            <person name="Vesth T.C."/>
            <person name="Theobald S."/>
            <person name="Frisvad J.C."/>
            <person name="Larsen T.O."/>
            <person name="Kjaerboelling I."/>
            <person name="Rothschild-Mancinelli K."/>
            <person name="Lyhne E.K."/>
            <person name="Kogle M.E."/>
            <person name="Barry K."/>
            <person name="Clum A."/>
            <person name="Na H."/>
            <person name="Ledsgaard L."/>
            <person name="Lin J."/>
            <person name="Lipzen A."/>
            <person name="Kuo A."/>
            <person name="Riley R."/>
            <person name="Mondo S."/>
            <person name="LaButti K."/>
            <person name="Haridas S."/>
            <person name="Pangalinan J."/>
            <person name="Salamov A.A."/>
            <person name="Simmons B.A."/>
            <person name="Magnuson J.K."/>
            <person name="Chen J."/>
            <person name="Drula E."/>
            <person name="Henrissat B."/>
            <person name="Wiebenga A."/>
            <person name="Lubbers R.J."/>
            <person name="Gomes A.C."/>
            <person name="Makela M.R."/>
            <person name="Stajich J."/>
            <person name="Grigoriev I.V."/>
            <person name="Mortensen U.H."/>
            <person name="De vries R.P."/>
            <person name="Baker S.E."/>
            <person name="Andersen M.R."/>
        </authorList>
    </citation>
    <scope>NUCLEOTIDE SEQUENCE [LARGE SCALE GENOMIC DNA]</scope>
    <source>
        <strain evidence="1 2">CBS 600.67</strain>
    </source>
</reference>
<organism evidence="1 2">
    <name type="scientific">Aspergillus cavernicola</name>
    <dbReference type="NCBI Taxonomy" id="176166"/>
    <lineage>
        <taxon>Eukaryota</taxon>
        <taxon>Fungi</taxon>
        <taxon>Dikarya</taxon>
        <taxon>Ascomycota</taxon>
        <taxon>Pezizomycotina</taxon>
        <taxon>Eurotiomycetes</taxon>
        <taxon>Eurotiomycetidae</taxon>
        <taxon>Eurotiales</taxon>
        <taxon>Aspergillaceae</taxon>
        <taxon>Aspergillus</taxon>
        <taxon>Aspergillus subgen. Nidulantes</taxon>
    </lineage>
</organism>